<dbReference type="EMBL" id="JAPFFF010000002">
    <property type="protein sequence ID" value="KAK8897550.1"/>
    <property type="molecule type" value="Genomic_DNA"/>
</dbReference>
<gene>
    <name evidence="2" type="ORF">M9Y10_015507</name>
</gene>
<evidence type="ECO:0000313" key="2">
    <source>
        <dbReference type="EMBL" id="KAK8897550.1"/>
    </source>
</evidence>
<proteinExistence type="predicted"/>
<reference evidence="2 3" key="1">
    <citation type="submission" date="2024-04" db="EMBL/GenBank/DDBJ databases">
        <title>Tritrichomonas musculus Genome.</title>
        <authorList>
            <person name="Alves-Ferreira E."/>
            <person name="Grigg M."/>
            <person name="Lorenzi H."/>
            <person name="Galac M."/>
        </authorList>
    </citation>
    <scope>NUCLEOTIDE SEQUENCE [LARGE SCALE GENOMIC DNA]</scope>
    <source>
        <strain evidence="2 3">EAF2021</strain>
    </source>
</reference>
<comment type="caution">
    <text evidence="2">The sequence shown here is derived from an EMBL/GenBank/DDBJ whole genome shotgun (WGS) entry which is preliminary data.</text>
</comment>
<protein>
    <submittedName>
        <fullName evidence="2">Uncharacterized protein</fullName>
    </submittedName>
</protein>
<feature type="region of interest" description="Disordered" evidence="1">
    <location>
        <begin position="133"/>
        <end position="152"/>
    </location>
</feature>
<accession>A0ABR2L2H0</accession>
<keyword evidence="3" id="KW-1185">Reference proteome</keyword>
<sequence>MKGLNIHLKSFKLNQNLVSSNDKVRVSITTFPEGNKEAFITEAKQMNSVNHDFKVNITDKTQDIIVVFRKMEILQDPIIASTTISSKELPTTLNKAENKSFEIYEPAQKSNKDRHVFGQMQIQFTLTSAFPVSQSKENNQQKKKTQKNFYSELDEKNEEIPYSVFLHDD</sequence>
<name>A0ABR2L2H0_9EUKA</name>
<evidence type="ECO:0000256" key="1">
    <source>
        <dbReference type="SAM" id="MobiDB-lite"/>
    </source>
</evidence>
<organism evidence="2 3">
    <name type="scientific">Tritrichomonas musculus</name>
    <dbReference type="NCBI Taxonomy" id="1915356"/>
    <lineage>
        <taxon>Eukaryota</taxon>
        <taxon>Metamonada</taxon>
        <taxon>Parabasalia</taxon>
        <taxon>Tritrichomonadida</taxon>
        <taxon>Tritrichomonadidae</taxon>
        <taxon>Tritrichomonas</taxon>
    </lineage>
</organism>
<evidence type="ECO:0000313" key="3">
    <source>
        <dbReference type="Proteomes" id="UP001470230"/>
    </source>
</evidence>
<dbReference type="Proteomes" id="UP001470230">
    <property type="component" value="Unassembled WGS sequence"/>
</dbReference>